<organism evidence="2 3">
    <name type="scientific">Lymnaea stagnalis</name>
    <name type="common">Great pond snail</name>
    <name type="synonym">Helix stagnalis</name>
    <dbReference type="NCBI Taxonomy" id="6523"/>
    <lineage>
        <taxon>Eukaryota</taxon>
        <taxon>Metazoa</taxon>
        <taxon>Spiralia</taxon>
        <taxon>Lophotrochozoa</taxon>
        <taxon>Mollusca</taxon>
        <taxon>Gastropoda</taxon>
        <taxon>Heterobranchia</taxon>
        <taxon>Euthyneura</taxon>
        <taxon>Panpulmonata</taxon>
        <taxon>Hygrophila</taxon>
        <taxon>Lymnaeoidea</taxon>
        <taxon>Lymnaeidae</taxon>
        <taxon>Lymnaea</taxon>
    </lineage>
</organism>
<gene>
    <name evidence="2" type="ORF">GSLYS_00016188001</name>
</gene>
<keyword evidence="3" id="KW-1185">Reference proteome</keyword>
<accession>A0AAV2I9E9</accession>
<proteinExistence type="predicted"/>
<evidence type="ECO:0000313" key="3">
    <source>
        <dbReference type="Proteomes" id="UP001497497"/>
    </source>
</evidence>
<feature type="transmembrane region" description="Helical" evidence="1">
    <location>
        <begin position="241"/>
        <end position="260"/>
    </location>
</feature>
<reference evidence="2 3" key="1">
    <citation type="submission" date="2024-04" db="EMBL/GenBank/DDBJ databases">
        <authorList>
            <consortium name="Genoscope - CEA"/>
            <person name="William W."/>
        </authorList>
    </citation>
    <scope>NUCLEOTIDE SEQUENCE [LARGE SCALE GENOMIC DNA]</scope>
</reference>
<sequence>MTRDNDARRVMTRDNDARRVMTRDNDARRVMTRDNDARRAMTRDNDSRRVMTRENKAMRIMTRNNDARRVIFRDNDARRVMTRDNESRREMTLDNDARRVMTRDNESRREISQDNDVRRVRTRDNDARRVMTGVYEAPDNPKRSTMVHNTFRIISSDQAGQDARHLTFDLEGKLPLTTKQEYGYLPGSKVLTDHCLDSLDRLDVCKTRGALIHSLPIIDNSANIRRNLKSAEYEWDKDIKAILRAGVIGLVGLSGLFMTSSPFSHKRPVF</sequence>
<dbReference type="AlphaFoldDB" id="A0AAV2I9E9"/>
<dbReference type="EMBL" id="CAXITT010000499">
    <property type="protein sequence ID" value="CAL1542654.1"/>
    <property type="molecule type" value="Genomic_DNA"/>
</dbReference>
<comment type="caution">
    <text evidence="2">The sequence shown here is derived from an EMBL/GenBank/DDBJ whole genome shotgun (WGS) entry which is preliminary data.</text>
</comment>
<protein>
    <submittedName>
        <fullName evidence="2">Uncharacterized protein</fullName>
    </submittedName>
</protein>
<keyword evidence="1" id="KW-0812">Transmembrane</keyword>
<evidence type="ECO:0000313" key="2">
    <source>
        <dbReference type="EMBL" id="CAL1542654.1"/>
    </source>
</evidence>
<keyword evidence="1" id="KW-1133">Transmembrane helix</keyword>
<name>A0AAV2I9E9_LYMST</name>
<evidence type="ECO:0000256" key="1">
    <source>
        <dbReference type="SAM" id="Phobius"/>
    </source>
</evidence>
<keyword evidence="1" id="KW-0472">Membrane</keyword>
<dbReference type="Proteomes" id="UP001497497">
    <property type="component" value="Unassembled WGS sequence"/>
</dbReference>